<evidence type="ECO:0000313" key="12">
    <source>
        <dbReference type="EMBL" id="EMF16008.1"/>
    </source>
</evidence>
<dbReference type="Gene3D" id="3.30.160.40">
    <property type="entry name" value="Porphobilinogen deaminase, C-terminal domain"/>
    <property type="match status" value="1"/>
</dbReference>
<proteinExistence type="inferred from homology"/>
<comment type="cofactor">
    <cofactor evidence="1">
        <name>dipyrromethane</name>
        <dbReference type="ChEBI" id="CHEBI:60342"/>
    </cofactor>
</comment>
<dbReference type="Proteomes" id="UP000016931">
    <property type="component" value="Unassembled WGS sequence"/>
</dbReference>
<dbReference type="InterPro" id="IPR022418">
    <property type="entry name" value="Porphobilinogen_deaminase_C"/>
</dbReference>
<comment type="similarity">
    <text evidence="3">Belongs to the HMBS family.</text>
</comment>
<dbReference type="SUPFAM" id="SSF54782">
    <property type="entry name" value="Porphobilinogen deaminase (hydroxymethylbilane synthase), C-terminal domain"/>
    <property type="match status" value="1"/>
</dbReference>
<keyword evidence="6" id="KW-0350">Heme biosynthesis</keyword>
<dbReference type="InterPro" id="IPR036803">
    <property type="entry name" value="Porphobilinogen_deaminase_C_sf"/>
</dbReference>
<keyword evidence="13" id="KW-1185">Reference proteome</keyword>
<dbReference type="Pfam" id="PF03900">
    <property type="entry name" value="Porphobil_deamC"/>
    <property type="match status" value="1"/>
</dbReference>
<accession>M3CQQ4</accession>
<dbReference type="AlphaFoldDB" id="M3CQQ4"/>
<dbReference type="FunFam" id="3.40.190.10:FF:000005">
    <property type="entry name" value="Porphobilinogen deaminase"/>
    <property type="match status" value="1"/>
</dbReference>
<dbReference type="Pfam" id="PF01379">
    <property type="entry name" value="Porphobil_deam"/>
    <property type="match status" value="1"/>
</dbReference>
<keyword evidence="7" id="KW-0627">Porphyrin biosynthesis</keyword>
<dbReference type="PROSITE" id="PS00533">
    <property type="entry name" value="PORPHOBILINOGEN_DEAM"/>
    <property type="match status" value="1"/>
</dbReference>
<dbReference type="STRING" id="692275.M3CQQ4"/>
<dbReference type="HOGENOM" id="CLU_019704_0_2_1"/>
<protein>
    <recommendedName>
        <fullName evidence="4">hydroxymethylbilane synthase</fullName>
        <ecNumber evidence="4">2.5.1.61</ecNumber>
    </recommendedName>
    <alternativeName>
        <fullName evidence="9">Hydroxymethylbilane synthase</fullName>
    </alternativeName>
    <alternativeName>
        <fullName evidence="8">Pre-uroporphyrinogen synthase</fullName>
    </alternativeName>
</protein>
<dbReference type="InterPro" id="IPR000860">
    <property type="entry name" value="HemC"/>
</dbReference>
<dbReference type="InterPro" id="IPR022419">
    <property type="entry name" value="Porphobilin_deaminase_cofac_BS"/>
</dbReference>
<sequence length="371" mass="40851">MANPNPTLPPTNNTLQTNNDSHQEIIYIGTRKSQLAIAQAEMIIAQLETVSPGPQYKMQVISTMADENQVKTFLDFNSKSIWTEELEGLLVDGKVDVVVHCLKDMPTTLPSSCILSTIPLREDPRDVLVMKLHSPYNSLHQLPPGSIIGTSSIRRKAQIAHFYPHLKCVEIRGNLQTRLRKLDDVAAGDDKSSKQNYDCLILAAAGLKRIGLEGRISEYLSSQNNTTTNTNSTNSVKENKILHAPGQGALGLEIRHSDPRILKLLSPLNHFPTLLTCSAERSFLKELNGGCSAPVAVESCWDEETGMLELRGQVLSVVDGDDEEERKREKEIVEDRICEVVGTVEEAEGVGEKLARRLIGLGADRILGRVG</sequence>
<keyword evidence="5" id="KW-0808">Transferase</keyword>
<dbReference type="GO" id="GO:0005737">
    <property type="term" value="C:cytoplasm"/>
    <property type="evidence" value="ECO:0007669"/>
    <property type="project" value="TreeGrafter"/>
</dbReference>
<dbReference type="PANTHER" id="PTHR11557">
    <property type="entry name" value="PORPHOBILINOGEN DEAMINASE"/>
    <property type="match status" value="1"/>
</dbReference>
<dbReference type="NCBIfam" id="TIGR00212">
    <property type="entry name" value="hemC"/>
    <property type="match status" value="1"/>
</dbReference>
<evidence type="ECO:0000313" key="13">
    <source>
        <dbReference type="Proteomes" id="UP000016931"/>
    </source>
</evidence>
<evidence type="ECO:0000259" key="11">
    <source>
        <dbReference type="Pfam" id="PF03900"/>
    </source>
</evidence>
<dbReference type="OMA" id="PDSEYTC"/>
<evidence type="ECO:0000259" key="10">
    <source>
        <dbReference type="Pfam" id="PF01379"/>
    </source>
</evidence>
<dbReference type="GO" id="GO:0004418">
    <property type="term" value="F:hydroxymethylbilane synthase activity"/>
    <property type="evidence" value="ECO:0007669"/>
    <property type="project" value="UniProtKB-EC"/>
</dbReference>
<dbReference type="PIRSF" id="PIRSF001438">
    <property type="entry name" value="4pyrrol_synth_OHMeBilane_synth"/>
    <property type="match status" value="1"/>
</dbReference>
<evidence type="ECO:0000256" key="5">
    <source>
        <dbReference type="ARBA" id="ARBA00022679"/>
    </source>
</evidence>
<dbReference type="UniPathway" id="UPA00251">
    <property type="reaction ID" value="UER00319"/>
</dbReference>
<evidence type="ECO:0000256" key="1">
    <source>
        <dbReference type="ARBA" id="ARBA00001916"/>
    </source>
</evidence>
<dbReference type="PRINTS" id="PR00151">
    <property type="entry name" value="PORPHBDMNASE"/>
</dbReference>
<organism evidence="12 13">
    <name type="scientific">Sphaerulina musiva (strain SO2202)</name>
    <name type="common">Poplar stem canker fungus</name>
    <name type="synonym">Septoria musiva</name>
    <dbReference type="NCBI Taxonomy" id="692275"/>
    <lineage>
        <taxon>Eukaryota</taxon>
        <taxon>Fungi</taxon>
        <taxon>Dikarya</taxon>
        <taxon>Ascomycota</taxon>
        <taxon>Pezizomycotina</taxon>
        <taxon>Dothideomycetes</taxon>
        <taxon>Dothideomycetidae</taxon>
        <taxon>Mycosphaerellales</taxon>
        <taxon>Mycosphaerellaceae</taxon>
        <taxon>Sphaerulina</taxon>
    </lineage>
</organism>
<evidence type="ECO:0000256" key="7">
    <source>
        <dbReference type="ARBA" id="ARBA00023244"/>
    </source>
</evidence>
<reference evidence="12 13" key="1">
    <citation type="journal article" date="2012" name="PLoS Pathog.">
        <title>Diverse lifestyles and strategies of plant pathogenesis encoded in the genomes of eighteen Dothideomycetes fungi.</title>
        <authorList>
            <person name="Ohm R.A."/>
            <person name="Feau N."/>
            <person name="Henrissat B."/>
            <person name="Schoch C.L."/>
            <person name="Horwitz B.A."/>
            <person name="Barry K.W."/>
            <person name="Condon B.J."/>
            <person name="Copeland A.C."/>
            <person name="Dhillon B."/>
            <person name="Glaser F."/>
            <person name="Hesse C.N."/>
            <person name="Kosti I."/>
            <person name="LaButti K."/>
            <person name="Lindquist E.A."/>
            <person name="Lucas S."/>
            <person name="Salamov A.A."/>
            <person name="Bradshaw R.E."/>
            <person name="Ciuffetti L."/>
            <person name="Hamelin R.C."/>
            <person name="Kema G.H.J."/>
            <person name="Lawrence C."/>
            <person name="Scott J.A."/>
            <person name="Spatafora J.W."/>
            <person name="Turgeon B.G."/>
            <person name="de Wit P.J.G.M."/>
            <person name="Zhong S."/>
            <person name="Goodwin S.B."/>
            <person name="Grigoriev I.V."/>
        </authorList>
    </citation>
    <scope>NUCLEOTIDE SEQUENCE [LARGE SCALE GENOMIC DNA]</scope>
    <source>
        <strain evidence="12 13">SO2202</strain>
    </source>
</reference>
<dbReference type="OrthoDB" id="564646at2759"/>
<evidence type="ECO:0000256" key="4">
    <source>
        <dbReference type="ARBA" id="ARBA00012655"/>
    </source>
</evidence>
<dbReference type="GO" id="GO:0006782">
    <property type="term" value="P:protoporphyrinogen IX biosynthetic process"/>
    <property type="evidence" value="ECO:0007669"/>
    <property type="project" value="UniProtKB-UniPathway"/>
</dbReference>
<evidence type="ECO:0000256" key="6">
    <source>
        <dbReference type="ARBA" id="ARBA00023133"/>
    </source>
</evidence>
<dbReference type="SUPFAM" id="SSF53850">
    <property type="entry name" value="Periplasmic binding protein-like II"/>
    <property type="match status" value="1"/>
</dbReference>
<evidence type="ECO:0000256" key="9">
    <source>
        <dbReference type="ARBA" id="ARBA00033064"/>
    </source>
</evidence>
<dbReference type="Gene3D" id="3.40.190.10">
    <property type="entry name" value="Periplasmic binding protein-like II"/>
    <property type="match status" value="2"/>
</dbReference>
<dbReference type="RefSeq" id="XP_016764129.1">
    <property type="nucleotide sequence ID" value="XM_016908661.1"/>
</dbReference>
<evidence type="ECO:0000256" key="8">
    <source>
        <dbReference type="ARBA" id="ARBA00030685"/>
    </source>
</evidence>
<evidence type="ECO:0000256" key="2">
    <source>
        <dbReference type="ARBA" id="ARBA00004735"/>
    </source>
</evidence>
<feature type="domain" description="Porphobilinogen deaminase C-terminal" evidence="11">
    <location>
        <begin position="275"/>
        <end position="359"/>
    </location>
</feature>
<name>M3CQQ4_SPHMS</name>
<dbReference type="PANTHER" id="PTHR11557:SF0">
    <property type="entry name" value="PORPHOBILINOGEN DEAMINASE"/>
    <property type="match status" value="1"/>
</dbReference>
<evidence type="ECO:0000256" key="3">
    <source>
        <dbReference type="ARBA" id="ARBA00005638"/>
    </source>
</evidence>
<comment type="pathway">
    <text evidence="2">Porphyrin-containing compound metabolism; protoporphyrin-IX biosynthesis; coproporphyrinogen-III from 5-aminolevulinate: step 2/4.</text>
</comment>
<dbReference type="GeneID" id="27905798"/>
<dbReference type="InterPro" id="IPR022417">
    <property type="entry name" value="Porphobilin_deaminase_N"/>
</dbReference>
<dbReference type="eggNOG" id="KOG2892">
    <property type="taxonomic scope" value="Eukaryota"/>
</dbReference>
<feature type="domain" description="Porphobilinogen deaminase N-terminal" evidence="10">
    <location>
        <begin position="26"/>
        <end position="262"/>
    </location>
</feature>
<dbReference type="EC" id="2.5.1.61" evidence="4"/>
<gene>
    <name evidence="12" type="ORF">SEPMUDRAFT_37075</name>
</gene>
<dbReference type="EMBL" id="KB456261">
    <property type="protein sequence ID" value="EMF16008.1"/>
    <property type="molecule type" value="Genomic_DNA"/>
</dbReference>